<dbReference type="InterPro" id="IPR027039">
    <property type="entry name" value="Crtac1"/>
</dbReference>
<dbReference type="Proteomes" id="UP001597526">
    <property type="component" value="Unassembled WGS sequence"/>
</dbReference>
<keyword evidence="4" id="KW-1185">Reference proteome</keyword>
<sequence length="1117" mass="125398">MSELNKIYYFLLMFLCLTNCTNDLEKNKTQRAENKLFTKLETQTTGIDFINTIENEEDFNIFLYRNFYNGGGIGIGDINNDGLPDIYLTSNRKQNKLYLNKGNFNFEDITENAGVSGTKAWSTGVIFVDINADGLLDIYVCNAGNIEGDDQKNELFINNGPSAGSGQVTFTEEAEAYNLADSGLTTHAAFFDYDKDGDLDVYLLNNSFIPVASLGYENKRNVRAKDWNVPEKLKGGGDKLLRNDNGVFIDVSEEAKIYGSLIGFGLGVTVGDINNDLYPDIYVSNDFFEHDYLYINNQDGTFKEDIKNWVSHLSLFSMGADMADINNDGKSDIFVTDMLPEGDERLKTTTNFETYDTYQLKLRNDYYHQYMQNTLQLNQGNTFAEIANYGGVSNTDWSWGALLFDMDNDGFRDIFVSNGIYHDLTNQDFIDFFEDVTRQQTAISGSKDEKQKVIDAMPSVPIANYAFRNNKNLSFTNKASDWGLDTPSFSNGSAYGDLDNDGDLDLVVNNVNQEVFVYRNNSEKLGNSYIKLKLKGQDKNTFAIGSIVELYKDNNIIRHELIPSRGFQSSIDYTITLGLGKSTEIDSLRIIWPNDKVQLLKKTNLNTVLTFNQEEADLNYSLVEPETKPLLKEIENNFSKHIENKHSDFDYEGLISQMLSQEGPAVAIADIDNDGNEDVFIGGSKGQTAKFYLHKGGGKLVPKKTLDIFREDRSFEDIEANFFDADNDGDNDLIVGSGGNNPNEVDEYLNRLYLNDGKGNFSKSPNPLPSFKQNVSDILPYDFDNDGDIDIIITSRSVPGIYGVNPKHLFLENLGGNIFSDATENRAFALKDIGMVTSAEWADIDQDSKKDLVVVTDWGAPKIFKNNGRRLSQLKTNLDSLNGWWNVVKPIDIDKDGDIDLILGNSGSNITYKASNKNPARIYINDFDENGTIEQIMTQSINGKDYPIILKRELTNQIVSLKKENLKFSDYAQKSIDQLFPKDVLNNAIVKTANTMASVIAINDGNGDFNIQELPQQVQYSCVCAINCTDINKDGYMDIILGGNNHDLKPQYSRQDSSYGDIVLGSDNGNYEWLSHAKSGFFQKGEIKHIASFKDVNNNSFLFVARNNDTPITYKFN</sequence>
<feature type="domain" description="ASPIC/UnbV" evidence="2">
    <location>
        <begin position="543"/>
        <end position="610"/>
    </location>
</feature>
<dbReference type="Gene3D" id="2.130.10.130">
    <property type="entry name" value="Integrin alpha, N-terminal"/>
    <property type="match status" value="3"/>
</dbReference>
<dbReference type="PANTHER" id="PTHR16026:SF0">
    <property type="entry name" value="CARTILAGE ACIDIC PROTEIN 1"/>
    <property type="match status" value="1"/>
</dbReference>
<gene>
    <name evidence="3" type="ORF">ACFSQJ_05800</name>
</gene>
<proteinExistence type="predicted"/>
<keyword evidence="1" id="KW-0732">Signal</keyword>
<dbReference type="InterPro" id="IPR028994">
    <property type="entry name" value="Integrin_alpha_N"/>
</dbReference>
<organism evidence="3 4">
    <name type="scientific">Croceitalea marina</name>
    <dbReference type="NCBI Taxonomy" id="1775166"/>
    <lineage>
        <taxon>Bacteria</taxon>
        <taxon>Pseudomonadati</taxon>
        <taxon>Bacteroidota</taxon>
        <taxon>Flavobacteriia</taxon>
        <taxon>Flavobacteriales</taxon>
        <taxon>Flavobacteriaceae</taxon>
        <taxon>Croceitalea</taxon>
    </lineage>
</organism>
<dbReference type="InterPro" id="IPR011519">
    <property type="entry name" value="UnbV_ASPIC"/>
</dbReference>
<comment type="caution">
    <text evidence="3">The sequence shown here is derived from an EMBL/GenBank/DDBJ whole genome shotgun (WGS) entry which is preliminary data.</text>
</comment>
<dbReference type="PANTHER" id="PTHR16026">
    <property type="entry name" value="CARTILAGE ACIDIC PROTEIN 1"/>
    <property type="match status" value="1"/>
</dbReference>
<dbReference type="Pfam" id="PF07593">
    <property type="entry name" value="UnbV_ASPIC"/>
    <property type="match status" value="1"/>
</dbReference>
<name>A0ABW5MT07_9FLAO</name>
<accession>A0ABW5MT07</accession>
<evidence type="ECO:0000259" key="2">
    <source>
        <dbReference type="Pfam" id="PF07593"/>
    </source>
</evidence>
<dbReference type="SUPFAM" id="SSF69318">
    <property type="entry name" value="Integrin alpha N-terminal domain"/>
    <property type="match status" value="3"/>
</dbReference>
<evidence type="ECO:0000313" key="3">
    <source>
        <dbReference type="EMBL" id="MFD2586432.1"/>
    </source>
</evidence>
<dbReference type="InterPro" id="IPR013517">
    <property type="entry name" value="FG-GAP"/>
</dbReference>
<evidence type="ECO:0000256" key="1">
    <source>
        <dbReference type="ARBA" id="ARBA00022729"/>
    </source>
</evidence>
<dbReference type="RefSeq" id="WP_377766009.1">
    <property type="nucleotide sequence ID" value="NZ_JBHULB010000007.1"/>
</dbReference>
<dbReference type="EMBL" id="JBHULB010000007">
    <property type="protein sequence ID" value="MFD2586432.1"/>
    <property type="molecule type" value="Genomic_DNA"/>
</dbReference>
<protein>
    <submittedName>
        <fullName evidence="3">VCBS repeat-containing protein</fullName>
    </submittedName>
</protein>
<dbReference type="Pfam" id="PF13517">
    <property type="entry name" value="FG-GAP_3"/>
    <property type="match status" value="4"/>
</dbReference>
<reference evidence="4" key="1">
    <citation type="journal article" date="2019" name="Int. J. Syst. Evol. Microbiol.">
        <title>The Global Catalogue of Microorganisms (GCM) 10K type strain sequencing project: providing services to taxonomists for standard genome sequencing and annotation.</title>
        <authorList>
            <consortium name="The Broad Institute Genomics Platform"/>
            <consortium name="The Broad Institute Genome Sequencing Center for Infectious Disease"/>
            <person name="Wu L."/>
            <person name="Ma J."/>
        </authorList>
    </citation>
    <scope>NUCLEOTIDE SEQUENCE [LARGE SCALE GENOMIC DNA]</scope>
    <source>
        <strain evidence="4">KCTC 52368</strain>
    </source>
</reference>
<evidence type="ECO:0000313" key="4">
    <source>
        <dbReference type="Proteomes" id="UP001597526"/>
    </source>
</evidence>